<reference evidence="1 2" key="1">
    <citation type="submission" date="2018-03" db="EMBL/GenBank/DDBJ databases">
        <title>Genomic Encyclopedia of Archaeal and Bacterial Type Strains, Phase II (KMG-II): from individual species to whole genera.</title>
        <authorList>
            <person name="Goeker M."/>
        </authorList>
    </citation>
    <scope>NUCLEOTIDE SEQUENCE [LARGE SCALE GENOMIC DNA]</scope>
    <source>
        <strain evidence="1 2">DSM 43146</strain>
    </source>
</reference>
<dbReference type="EMBL" id="PVMZ01000037">
    <property type="protein sequence ID" value="PRX09203.1"/>
    <property type="molecule type" value="Genomic_DNA"/>
</dbReference>
<sequence>MDRRTLHTSRYVLGTLLLAAIIRLLTRRPAPEPPPTE</sequence>
<accession>A0A2T0JNJ5</accession>
<evidence type="ECO:0000313" key="2">
    <source>
        <dbReference type="Proteomes" id="UP000239415"/>
    </source>
</evidence>
<comment type="caution">
    <text evidence="1">The sequence shown here is derived from an EMBL/GenBank/DDBJ whole genome shotgun (WGS) entry which is preliminary data.</text>
</comment>
<keyword evidence="2" id="KW-1185">Reference proteome</keyword>
<evidence type="ECO:0000313" key="1">
    <source>
        <dbReference type="EMBL" id="PRX09203.1"/>
    </source>
</evidence>
<dbReference type="AlphaFoldDB" id="A0A2T0JNJ5"/>
<name>A0A2T0JNJ5_9ACTN</name>
<gene>
    <name evidence="1" type="ORF">CLV67_13768</name>
</gene>
<proteinExistence type="predicted"/>
<protein>
    <submittedName>
        <fullName evidence="1">Uncharacterized protein</fullName>
    </submittedName>
</protein>
<dbReference type="Proteomes" id="UP000239415">
    <property type="component" value="Unassembled WGS sequence"/>
</dbReference>
<organism evidence="1 2">
    <name type="scientific">Actinoplanes italicus</name>
    <dbReference type="NCBI Taxonomy" id="113567"/>
    <lineage>
        <taxon>Bacteria</taxon>
        <taxon>Bacillati</taxon>
        <taxon>Actinomycetota</taxon>
        <taxon>Actinomycetes</taxon>
        <taxon>Micromonosporales</taxon>
        <taxon>Micromonosporaceae</taxon>
        <taxon>Actinoplanes</taxon>
    </lineage>
</organism>